<dbReference type="AlphaFoldDB" id="A0A0E1VRN7"/>
<name>A0A0E1VRN7_BURPE</name>
<accession>A0A0E1VRN7</accession>
<proteinExistence type="predicted"/>
<reference evidence="1" key="1">
    <citation type="submission" date="2009-05" db="EMBL/GenBank/DDBJ databases">
        <authorList>
            <person name="Harkins D.M."/>
            <person name="DeShazer D."/>
            <person name="Woods D.E."/>
            <person name="Brinkac L.M."/>
            <person name="Brown K.A."/>
            <person name="Hung G.C."/>
            <person name="Tuanyok A."/>
            <person name="Zhang B."/>
            <person name="Nierman W.C."/>
        </authorList>
    </citation>
    <scope>NUCLEOTIDE SEQUENCE [LARGE SCALE GENOMIC DNA]</scope>
    <source>
        <strain evidence="1">1710a</strain>
    </source>
</reference>
<dbReference type="EMBL" id="CM000833">
    <property type="protein sequence ID" value="EET02729.1"/>
    <property type="molecule type" value="Genomic_DNA"/>
</dbReference>
<evidence type="ECO:0000313" key="1">
    <source>
        <dbReference type="EMBL" id="EET02729.1"/>
    </source>
</evidence>
<dbReference type="Proteomes" id="UP000001812">
    <property type="component" value="Chromosome II"/>
</dbReference>
<sequence length="55" mass="6260">MQSQWPVLAHSIVSTFDFVARFVAERNKVIAHRESFFGLGVAPIFKRASECYDTV</sequence>
<organism evidence="1">
    <name type="scientific">Burkholderia pseudomallei 1710a</name>
    <dbReference type="NCBI Taxonomy" id="320371"/>
    <lineage>
        <taxon>Bacteria</taxon>
        <taxon>Pseudomonadati</taxon>
        <taxon>Pseudomonadota</taxon>
        <taxon>Betaproteobacteria</taxon>
        <taxon>Burkholderiales</taxon>
        <taxon>Burkholderiaceae</taxon>
        <taxon>Burkholderia</taxon>
        <taxon>pseudomallei group</taxon>
    </lineage>
</organism>
<protein>
    <submittedName>
        <fullName evidence="1">Uncharacterized protein</fullName>
    </submittedName>
</protein>
<gene>
    <name evidence="1" type="ORF">BURPS1710A_A2367</name>
</gene>
<dbReference type="HOGENOM" id="CLU_3023163_0_0_4"/>